<dbReference type="Pfam" id="PF00373">
    <property type="entry name" value="FERM_M"/>
    <property type="match status" value="1"/>
</dbReference>
<dbReference type="InterPro" id="IPR029071">
    <property type="entry name" value="Ubiquitin-like_domsf"/>
</dbReference>
<feature type="region of interest" description="Disordered" evidence="2">
    <location>
        <begin position="343"/>
        <end position="395"/>
    </location>
</feature>
<dbReference type="InterPro" id="IPR035963">
    <property type="entry name" value="FERM_2"/>
</dbReference>
<evidence type="ECO:0000256" key="2">
    <source>
        <dbReference type="SAM" id="MobiDB-lite"/>
    </source>
</evidence>
<reference evidence="4 5" key="1">
    <citation type="submission" date="2024-11" db="EMBL/GenBank/DDBJ databases">
        <title>Adaptive evolution of stress response genes in parasites aligns with host niche diversity.</title>
        <authorList>
            <person name="Hahn C."/>
            <person name="Resl P."/>
        </authorList>
    </citation>
    <scope>NUCLEOTIDE SEQUENCE [LARGE SCALE GENOMIC DNA]</scope>
    <source>
        <strain evidence="4">EGGRZ-B1_66</strain>
        <tissue evidence="4">Body</tissue>
    </source>
</reference>
<organism evidence="4 5">
    <name type="scientific">Cichlidogyrus casuarinus</name>
    <dbReference type="NCBI Taxonomy" id="1844966"/>
    <lineage>
        <taxon>Eukaryota</taxon>
        <taxon>Metazoa</taxon>
        <taxon>Spiralia</taxon>
        <taxon>Lophotrochozoa</taxon>
        <taxon>Platyhelminthes</taxon>
        <taxon>Monogenea</taxon>
        <taxon>Monopisthocotylea</taxon>
        <taxon>Dactylogyridea</taxon>
        <taxon>Ancyrocephalidae</taxon>
        <taxon>Cichlidogyrus</taxon>
    </lineage>
</organism>
<feature type="region of interest" description="Disordered" evidence="2">
    <location>
        <begin position="507"/>
        <end position="526"/>
    </location>
</feature>
<dbReference type="Gene3D" id="1.20.80.10">
    <property type="match status" value="1"/>
</dbReference>
<dbReference type="InterPro" id="IPR018979">
    <property type="entry name" value="FERM_N"/>
</dbReference>
<dbReference type="FunFam" id="2.30.29.30:FF:000002">
    <property type="entry name" value="Band 4.1-like protein 5 isoform 1"/>
    <property type="match status" value="1"/>
</dbReference>
<dbReference type="SMART" id="SM01196">
    <property type="entry name" value="FERM_C"/>
    <property type="match status" value="1"/>
</dbReference>
<dbReference type="PANTHER" id="PTHR45858">
    <property type="entry name" value="FERM DOMAIN CONTAINING PROTEIN"/>
    <property type="match status" value="1"/>
</dbReference>
<feature type="domain" description="FERM" evidence="3">
    <location>
        <begin position="6"/>
        <end position="301"/>
    </location>
</feature>
<dbReference type="Pfam" id="PF09379">
    <property type="entry name" value="FERM_N"/>
    <property type="match status" value="1"/>
</dbReference>
<dbReference type="PRINTS" id="PR00935">
    <property type="entry name" value="BAND41"/>
</dbReference>
<evidence type="ECO:0000256" key="1">
    <source>
        <dbReference type="ARBA" id="ARBA00022658"/>
    </source>
</evidence>
<dbReference type="InterPro" id="IPR000798">
    <property type="entry name" value="Ez/rad/moesin-like"/>
</dbReference>
<dbReference type="InterPro" id="IPR041788">
    <property type="entry name" value="FARP1/FARP2/FRMD7_FERM_C"/>
</dbReference>
<dbReference type="AlphaFoldDB" id="A0ABD2PZK0"/>
<dbReference type="SMART" id="SM00295">
    <property type="entry name" value="B41"/>
    <property type="match status" value="1"/>
</dbReference>
<proteinExistence type="predicted"/>
<feature type="region of interest" description="Disordered" evidence="2">
    <location>
        <begin position="439"/>
        <end position="483"/>
    </location>
</feature>
<evidence type="ECO:0000259" key="3">
    <source>
        <dbReference type="PROSITE" id="PS50057"/>
    </source>
</evidence>
<dbReference type="InterPro" id="IPR011993">
    <property type="entry name" value="PH-like_dom_sf"/>
</dbReference>
<dbReference type="InterPro" id="IPR018980">
    <property type="entry name" value="FERM_PH-like_C"/>
</dbReference>
<feature type="non-terminal residue" evidence="4">
    <location>
        <position position="731"/>
    </location>
</feature>
<keyword evidence="5" id="KW-1185">Reference proteome</keyword>
<dbReference type="Gene3D" id="2.30.29.30">
    <property type="entry name" value="Pleckstrin-homology domain (PH domain)/Phosphotyrosine-binding domain (PTB)"/>
    <property type="match status" value="1"/>
</dbReference>
<dbReference type="CDD" id="cd13193">
    <property type="entry name" value="FERM_C_FARP1-like"/>
    <property type="match status" value="1"/>
</dbReference>
<keyword evidence="1" id="KW-0344">Guanine-nucleotide releasing factor</keyword>
<comment type="caution">
    <text evidence="4">The sequence shown here is derived from an EMBL/GenBank/DDBJ whole genome shotgun (WGS) entry which is preliminary data.</text>
</comment>
<dbReference type="InterPro" id="IPR019749">
    <property type="entry name" value="Band_41_domain"/>
</dbReference>
<dbReference type="InterPro" id="IPR051835">
    <property type="entry name" value="RAC1-GEF"/>
</dbReference>
<feature type="compositionally biased region" description="Polar residues" evidence="2">
    <location>
        <begin position="376"/>
        <end position="395"/>
    </location>
</feature>
<name>A0ABD2PZK0_9PLAT</name>
<dbReference type="InterPro" id="IPR014352">
    <property type="entry name" value="FERM/acyl-CoA-bd_prot_sf"/>
</dbReference>
<dbReference type="CDD" id="cd14473">
    <property type="entry name" value="FERM_B-lobe"/>
    <property type="match status" value="1"/>
</dbReference>
<feature type="compositionally biased region" description="Polar residues" evidence="2">
    <location>
        <begin position="343"/>
        <end position="364"/>
    </location>
</feature>
<feature type="compositionally biased region" description="Polar residues" evidence="2">
    <location>
        <begin position="458"/>
        <end position="476"/>
    </location>
</feature>
<dbReference type="PRINTS" id="PR00661">
    <property type="entry name" value="ERMFAMILY"/>
</dbReference>
<evidence type="ECO:0000313" key="4">
    <source>
        <dbReference type="EMBL" id="KAL3312352.1"/>
    </source>
</evidence>
<sequence length="731" mass="82237">MDTKLVPVRVYFLDGSSETFRLLLRCPGQELFDMVMNKLDITEADYFDIQYIDKEGNLCWLDHFKPLAKPLSVIATTPPQFEFAVKFYTSHPNLLEDEYTRFLYALQIKKDLYMGKLVCTEDTTAVLAAFIIQSECGDYTESIHRDFSYIKKLKVIKNPSERILCKVQELHKSLIGTPTVDSDYHLLDAVRKVDLYGIQMHPAKDNENLPLNLSVSHKGIHVFQGLNHINVFNWSKIRKLSFKRKKFLIKLHPEGYMDLFMVWLVEGYYKDMVEFFFDSRDACKNFWKKCVEHHAFFRSQSMLGRPGAGAGGSTGGIFQACTGVTNRKPHPYKSSAEATYASTFKRSPTKSPSKVVNRNTTSPVATGPVFVLEDSAGSTTTTGQPSNPANKNSGLGQLSAEQIKQLDTVDVSELVEKKPIFHFKGSTYRYLGRTQRQLLESSRESSHNSLPPCRRSRSTSASVGNHHQQSNGSSSLPREPRHSNKEMENHYKLLMLTMHANDPYSDFRYPTLDSESERSPELQNPDDQIFPKIARVPRVFDRQLPSTWNHHSKPNKQKKPISNGKIAHKRLQTPVSPILSPPLDSSFETDYIHTTKDHDAINNTSRLSPDPDSARVCYNAAPIGPEVVDTALDRVCASLAKQPPEPVLTLPFSPDQVDIIHDADDILLARNSRYPNAPQCVGYSPPEYDSDQEQPSSIVGATSLGAISMMTGVSCIDDDDGTCTQIMIQIS</sequence>
<dbReference type="InterPro" id="IPR019748">
    <property type="entry name" value="FERM_central"/>
</dbReference>
<dbReference type="Proteomes" id="UP001626550">
    <property type="component" value="Unassembled WGS sequence"/>
</dbReference>
<dbReference type="SUPFAM" id="SSF54236">
    <property type="entry name" value="Ubiquitin-like"/>
    <property type="match status" value="1"/>
</dbReference>
<gene>
    <name evidence="4" type="primary">FRMD7_3</name>
    <name evidence="4" type="ORF">Ciccas_009055</name>
</gene>
<dbReference type="PANTHER" id="PTHR45858:SF5">
    <property type="entry name" value="MOESIN_EZRIN_RADIXIN HOMOLOG 1"/>
    <property type="match status" value="1"/>
</dbReference>
<dbReference type="InterPro" id="IPR000299">
    <property type="entry name" value="FERM_domain"/>
</dbReference>
<accession>A0ABD2PZK0</accession>
<dbReference type="PROSITE" id="PS50057">
    <property type="entry name" value="FERM_3"/>
    <property type="match status" value="1"/>
</dbReference>
<dbReference type="Gene3D" id="3.10.20.90">
    <property type="entry name" value="Phosphatidylinositol 3-kinase Catalytic Subunit, Chain A, domain 1"/>
    <property type="match status" value="1"/>
</dbReference>
<dbReference type="GO" id="GO:0005085">
    <property type="term" value="F:guanyl-nucleotide exchange factor activity"/>
    <property type="evidence" value="ECO:0007669"/>
    <property type="project" value="UniProtKB-KW"/>
</dbReference>
<dbReference type="SUPFAM" id="SSF50729">
    <property type="entry name" value="PH domain-like"/>
    <property type="match status" value="1"/>
</dbReference>
<dbReference type="EMBL" id="JBJKFK010001734">
    <property type="protein sequence ID" value="KAL3312352.1"/>
    <property type="molecule type" value="Genomic_DNA"/>
</dbReference>
<dbReference type="Pfam" id="PF09380">
    <property type="entry name" value="FERM_C"/>
    <property type="match status" value="1"/>
</dbReference>
<dbReference type="SUPFAM" id="SSF47031">
    <property type="entry name" value="Second domain of FERM"/>
    <property type="match status" value="1"/>
</dbReference>
<protein>
    <submittedName>
        <fullName evidence="4">FERM domain-containing protein 7</fullName>
    </submittedName>
</protein>
<evidence type="ECO:0000313" key="5">
    <source>
        <dbReference type="Proteomes" id="UP001626550"/>
    </source>
</evidence>